<sequence>MSEQSTKTLLILGGTGLVGSMLIEQALADPQVLRVIAPTRRPLKISDRLLNPLVDFDELPRNATWWRVDAVLCALGTTRSQAGSREKFYRVDHDYVLQAATLAQQAGTPVFVLNSSMGAEPLSRSLYLRTKGQIEKDLETLGFSSLTHVRPSLLAGGVRPEFRLGESIGLWLARLLQPVIPARYQAVQASDVAAVMLAAAVEPRPGTSIVQSDQIKCHHSAKDT</sequence>
<feature type="domain" description="NAD(P)-binding" evidence="1">
    <location>
        <begin position="13"/>
        <end position="201"/>
    </location>
</feature>
<dbReference type="RefSeq" id="WP_150276305.1">
    <property type="nucleotide sequence ID" value="NZ_BMFF01000002.1"/>
</dbReference>
<dbReference type="PANTHER" id="PTHR14097:SF7">
    <property type="entry name" value="OXIDOREDUCTASE HTATIP2"/>
    <property type="match status" value="1"/>
</dbReference>
<dbReference type="InterPro" id="IPR036291">
    <property type="entry name" value="NAD(P)-bd_dom_sf"/>
</dbReference>
<dbReference type="EMBL" id="BMFF01000002">
    <property type="protein sequence ID" value="GGC93175.1"/>
    <property type="molecule type" value="Genomic_DNA"/>
</dbReference>
<dbReference type="Gene3D" id="3.40.50.720">
    <property type="entry name" value="NAD(P)-binding Rossmann-like Domain"/>
    <property type="match status" value="1"/>
</dbReference>
<keyword evidence="3" id="KW-1185">Reference proteome</keyword>
<dbReference type="SUPFAM" id="SSF51735">
    <property type="entry name" value="NAD(P)-binding Rossmann-fold domains"/>
    <property type="match status" value="1"/>
</dbReference>
<gene>
    <name evidence="2" type="ORF">GCM10007418_10840</name>
</gene>
<reference evidence="3" key="1">
    <citation type="journal article" date="2019" name="Int. J. Syst. Evol. Microbiol.">
        <title>The Global Catalogue of Microorganisms (GCM) 10K type strain sequencing project: providing services to taxonomists for standard genome sequencing and annotation.</title>
        <authorList>
            <consortium name="The Broad Institute Genomics Platform"/>
            <consortium name="The Broad Institute Genome Sequencing Center for Infectious Disease"/>
            <person name="Wu L."/>
            <person name="Ma J."/>
        </authorList>
    </citation>
    <scope>NUCLEOTIDE SEQUENCE [LARGE SCALE GENOMIC DNA]</scope>
    <source>
        <strain evidence="3">CGMCC 1.12482</strain>
    </source>
</reference>
<comment type="caution">
    <text evidence="2">The sequence shown here is derived from an EMBL/GenBank/DDBJ whole genome shotgun (WGS) entry which is preliminary data.</text>
</comment>
<evidence type="ECO:0000313" key="3">
    <source>
        <dbReference type="Proteomes" id="UP000638188"/>
    </source>
</evidence>
<protein>
    <submittedName>
        <fullName evidence="2">NAD-dependent dehydratase</fullName>
    </submittedName>
</protein>
<accession>A0ABQ1P8B5</accession>
<proteinExistence type="predicted"/>
<evidence type="ECO:0000259" key="1">
    <source>
        <dbReference type="Pfam" id="PF13460"/>
    </source>
</evidence>
<name>A0ABQ1P8B5_9GAMM</name>
<organism evidence="2 3">
    <name type="scientific">Halopseudomonas salina</name>
    <dbReference type="NCBI Taxonomy" id="1323744"/>
    <lineage>
        <taxon>Bacteria</taxon>
        <taxon>Pseudomonadati</taxon>
        <taxon>Pseudomonadota</taxon>
        <taxon>Gammaproteobacteria</taxon>
        <taxon>Pseudomonadales</taxon>
        <taxon>Pseudomonadaceae</taxon>
        <taxon>Halopseudomonas</taxon>
    </lineage>
</organism>
<evidence type="ECO:0000313" key="2">
    <source>
        <dbReference type="EMBL" id="GGC93175.1"/>
    </source>
</evidence>
<dbReference type="Proteomes" id="UP000638188">
    <property type="component" value="Unassembled WGS sequence"/>
</dbReference>
<dbReference type="PANTHER" id="PTHR14097">
    <property type="entry name" value="OXIDOREDUCTASE HTATIP2"/>
    <property type="match status" value="1"/>
</dbReference>
<dbReference type="Pfam" id="PF13460">
    <property type="entry name" value="NAD_binding_10"/>
    <property type="match status" value="1"/>
</dbReference>
<dbReference type="InterPro" id="IPR016040">
    <property type="entry name" value="NAD(P)-bd_dom"/>
</dbReference>